<dbReference type="Pfam" id="PF01966">
    <property type="entry name" value="HD"/>
    <property type="match status" value="1"/>
</dbReference>
<protein>
    <submittedName>
        <fullName evidence="2">HDIG domain-containing protein</fullName>
    </submittedName>
</protein>
<dbReference type="EMBL" id="FOAT01000018">
    <property type="protein sequence ID" value="SEL28913.1"/>
    <property type="molecule type" value="Genomic_DNA"/>
</dbReference>
<name>A0A1H7NZH3_RUMAL</name>
<gene>
    <name evidence="2" type="ORF">SAMN05216469_1185</name>
</gene>
<sequence length="167" mass="19494">MGLVNEMKLEYANRILKNEYYKDQLHRLCELEKDRIFCRHNMEHFLNVARIAMILCGQKRIRLNADIIYSAALLHDIGRIQEYTDGIDHDIASQTTAAEILDSIDCPREIREKIISLIAGHRKTDLQHDTAEAIFSKADKLSRNCFECDARSQCKWQKDKMNLEIEV</sequence>
<evidence type="ECO:0000313" key="3">
    <source>
        <dbReference type="Proteomes" id="UP000186015"/>
    </source>
</evidence>
<dbReference type="CDD" id="cd00077">
    <property type="entry name" value="HDc"/>
    <property type="match status" value="1"/>
</dbReference>
<dbReference type="NCBIfam" id="TIGR00277">
    <property type="entry name" value="HDIG"/>
    <property type="match status" value="1"/>
</dbReference>
<reference evidence="2 3" key="1">
    <citation type="submission" date="2016-10" db="EMBL/GenBank/DDBJ databases">
        <authorList>
            <person name="de Groot N.N."/>
        </authorList>
    </citation>
    <scope>NUCLEOTIDE SEQUENCE [LARGE SCALE GENOMIC DNA]</scope>
    <source>
        <strain evidence="2 3">KH2T6</strain>
    </source>
</reference>
<proteinExistence type="predicted"/>
<feature type="domain" description="HD/PDEase" evidence="1">
    <location>
        <begin position="37"/>
        <end position="153"/>
    </location>
</feature>
<evidence type="ECO:0000259" key="1">
    <source>
        <dbReference type="SMART" id="SM00471"/>
    </source>
</evidence>
<accession>A0A1H7NZH3</accession>
<dbReference type="InterPro" id="IPR003607">
    <property type="entry name" value="HD/PDEase_dom"/>
</dbReference>
<dbReference type="AlphaFoldDB" id="A0A1H7NZH3"/>
<dbReference type="SMART" id="SM00471">
    <property type="entry name" value="HDc"/>
    <property type="match status" value="1"/>
</dbReference>
<evidence type="ECO:0000313" key="2">
    <source>
        <dbReference type="EMBL" id="SEL28913.1"/>
    </source>
</evidence>
<dbReference type="Proteomes" id="UP000186015">
    <property type="component" value="Unassembled WGS sequence"/>
</dbReference>
<dbReference type="Gene3D" id="1.10.3210.10">
    <property type="entry name" value="Hypothetical protein af1432"/>
    <property type="match status" value="1"/>
</dbReference>
<dbReference type="SUPFAM" id="SSF109604">
    <property type="entry name" value="HD-domain/PDEase-like"/>
    <property type="match status" value="1"/>
</dbReference>
<organism evidence="2 3">
    <name type="scientific">Ruminococcus albus</name>
    <dbReference type="NCBI Taxonomy" id="1264"/>
    <lineage>
        <taxon>Bacteria</taxon>
        <taxon>Bacillati</taxon>
        <taxon>Bacillota</taxon>
        <taxon>Clostridia</taxon>
        <taxon>Eubacteriales</taxon>
        <taxon>Oscillospiraceae</taxon>
        <taxon>Ruminococcus</taxon>
    </lineage>
</organism>
<dbReference type="InterPro" id="IPR006674">
    <property type="entry name" value="HD_domain"/>
</dbReference>
<dbReference type="InterPro" id="IPR006675">
    <property type="entry name" value="HDIG_dom"/>
</dbReference>